<feature type="transmembrane region" description="Helical" evidence="5">
    <location>
        <begin position="12"/>
        <end position="35"/>
    </location>
</feature>
<dbReference type="InterPro" id="IPR056552">
    <property type="entry name" value="Ribonucl_Kappa"/>
</dbReference>
<dbReference type="InParanoid" id="F2U973"/>
<evidence type="ECO:0000256" key="4">
    <source>
        <dbReference type="ARBA" id="ARBA00023136"/>
    </source>
</evidence>
<protein>
    <submittedName>
        <fullName evidence="6">Uncharacterized protein</fullName>
    </submittedName>
</protein>
<dbReference type="Pfam" id="PF23489">
    <property type="entry name" value="V-ATPase_su_f"/>
    <property type="match status" value="1"/>
</dbReference>
<dbReference type="RefSeq" id="XP_004994307.1">
    <property type="nucleotide sequence ID" value="XM_004994250.1"/>
</dbReference>
<dbReference type="GeneID" id="16074885"/>
<dbReference type="Proteomes" id="UP000007799">
    <property type="component" value="Unassembled WGS sequence"/>
</dbReference>
<comment type="subcellular location">
    <subcellularLocation>
        <location evidence="1">Membrane</location>
        <topology evidence="1">Multi-pass membrane protein</topology>
    </subcellularLocation>
</comment>
<dbReference type="OMA" id="SNNCFIA"/>
<feature type="transmembrane region" description="Helical" evidence="5">
    <location>
        <begin position="55"/>
        <end position="75"/>
    </location>
</feature>
<dbReference type="EMBL" id="GL832965">
    <property type="protein sequence ID" value="EGD73276.1"/>
    <property type="molecule type" value="Genomic_DNA"/>
</dbReference>
<dbReference type="eggNOG" id="ENOG502S351">
    <property type="taxonomic scope" value="Eukaryota"/>
</dbReference>
<evidence type="ECO:0000313" key="7">
    <source>
        <dbReference type="Proteomes" id="UP000007799"/>
    </source>
</evidence>
<reference evidence="6" key="1">
    <citation type="submission" date="2009-08" db="EMBL/GenBank/DDBJ databases">
        <title>Annotation of Salpingoeca rosetta.</title>
        <authorList>
            <consortium name="The Broad Institute Genome Sequencing Platform"/>
            <person name="Russ C."/>
            <person name="Cuomo C."/>
            <person name="Burger G."/>
            <person name="Gray M.W."/>
            <person name="Holland P.W.H."/>
            <person name="King N."/>
            <person name="Lang F.B.F."/>
            <person name="Roger A.J."/>
            <person name="Ruiz-Trillo I."/>
            <person name="Young S.K."/>
            <person name="Zeng Q."/>
            <person name="Gargeya S."/>
            <person name="Alvarado L."/>
            <person name="Berlin A."/>
            <person name="Chapman S.B."/>
            <person name="Chen Z."/>
            <person name="Freedman E."/>
            <person name="Gellesch M."/>
            <person name="Goldberg J."/>
            <person name="Griggs A."/>
            <person name="Gujja S."/>
            <person name="Heilman E."/>
            <person name="Heiman D."/>
            <person name="Howarth C."/>
            <person name="Mehta T."/>
            <person name="Neiman D."/>
            <person name="Pearson M."/>
            <person name="Roberts A."/>
            <person name="Saif S."/>
            <person name="Shea T."/>
            <person name="Shenoy N."/>
            <person name="Sisk P."/>
            <person name="Stolte C."/>
            <person name="Sykes S."/>
            <person name="White J."/>
            <person name="Yandava C."/>
            <person name="Haas B."/>
            <person name="Nusbaum C."/>
            <person name="Birren B."/>
        </authorList>
    </citation>
    <scope>NUCLEOTIDE SEQUENCE [LARGE SCALE GENOMIC DNA]</scope>
    <source>
        <strain evidence="6">ATCC 50818</strain>
    </source>
</reference>
<dbReference type="OrthoDB" id="67317at2759"/>
<keyword evidence="7" id="KW-1185">Reference proteome</keyword>
<evidence type="ECO:0000256" key="5">
    <source>
        <dbReference type="SAM" id="Phobius"/>
    </source>
</evidence>
<dbReference type="AlphaFoldDB" id="F2U973"/>
<keyword evidence="2 5" id="KW-0812">Transmembrane</keyword>
<sequence>MVSLNFCGPKCSHCCFVLSIWGILMLVVLGALFKTNSRALRSDSSDNTVEDMHNIGQNCFIAAGLYGATLLISFWQMRLSRKAAQQRAELRTENSYSSY</sequence>
<proteinExistence type="predicted"/>
<evidence type="ECO:0000256" key="2">
    <source>
        <dbReference type="ARBA" id="ARBA00022692"/>
    </source>
</evidence>
<dbReference type="KEGG" id="sre:PTSG_04990"/>
<gene>
    <name evidence="6" type="ORF">PTSG_04990</name>
</gene>
<dbReference type="STRING" id="946362.F2U973"/>
<keyword evidence="3 5" id="KW-1133">Transmembrane helix</keyword>
<dbReference type="GO" id="GO:0004521">
    <property type="term" value="F:RNA endonuclease activity"/>
    <property type="evidence" value="ECO:0007669"/>
    <property type="project" value="InterPro"/>
</dbReference>
<name>F2U973_SALR5</name>
<dbReference type="FunCoup" id="F2U973">
    <property type="interactions" value="62"/>
</dbReference>
<keyword evidence="4 5" id="KW-0472">Membrane</keyword>
<evidence type="ECO:0000256" key="1">
    <source>
        <dbReference type="ARBA" id="ARBA00004141"/>
    </source>
</evidence>
<evidence type="ECO:0000256" key="3">
    <source>
        <dbReference type="ARBA" id="ARBA00022989"/>
    </source>
</evidence>
<dbReference type="GO" id="GO:0016020">
    <property type="term" value="C:membrane"/>
    <property type="evidence" value="ECO:0007669"/>
    <property type="project" value="UniProtKB-SubCell"/>
</dbReference>
<evidence type="ECO:0000313" key="6">
    <source>
        <dbReference type="EMBL" id="EGD73276.1"/>
    </source>
</evidence>
<accession>F2U973</accession>
<dbReference type="InterPro" id="IPR026770">
    <property type="entry name" value="RNase_K"/>
</dbReference>
<dbReference type="PANTHER" id="PTHR31733">
    <property type="entry name" value="RIBONUCLEASE KAPPA"/>
    <property type="match status" value="1"/>
</dbReference>
<organism evidence="7">
    <name type="scientific">Salpingoeca rosetta (strain ATCC 50818 / BSB-021)</name>
    <dbReference type="NCBI Taxonomy" id="946362"/>
    <lineage>
        <taxon>Eukaryota</taxon>
        <taxon>Choanoflagellata</taxon>
        <taxon>Craspedida</taxon>
        <taxon>Salpingoecidae</taxon>
        <taxon>Salpingoeca</taxon>
    </lineage>
</organism>